<dbReference type="PROSITE" id="PS51819">
    <property type="entry name" value="VOC"/>
    <property type="match status" value="1"/>
</dbReference>
<dbReference type="OrthoDB" id="291991at2"/>
<dbReference type="InterPro" id="IPR029068">
    <property type="entry name" value="Glyas_Bleomycin-R_OHBP_Dase"/>
</dbReference>
<dbReference type="RefSeq" id="WP_155703166.1">
    <property type="nucleotide sequence ID" value="NZ_CP034235.1"/>
</dbReference>
<dbReference type="Gene3D" id="3.10.180.10">
    <property type="entry name" value="2,3-Dihydroxybiphenyl 1,2-Dioxygenase, domain 1"/>
    <property type="match status" value="1"/>
</dbReference>
<dbReference type="AlphaFoldDB" id="A0A6B8RNY8"/>
<dbReference type="Proteomes" id="UP000426246">
    <property type="component" value="Chromosome"/>
</dbReference>
<proteinExistence type="inferred from homology"/>
<accession>A0A6B8RNY8</accession>
<comment type="similarity">
    <text evidence="1">Belongs to the barstar family.</text>
</comment>
<dbReference type="SUPFAM" id="SSF52038">
    <property type="entry name" value="Barstar-related"/>
    <property type="match status" value="1"/>
</dbReference>
<dbReference type="EMBL" id="CP034235">
    <property type="protein sequence ID" value="QGQ98071.1"/>
    <property type="molecule type" value="Genomic_DNA"/>
</dbReference>
<dbReference type="SUPFAM" id="SSF54593">
    <property type="entry name" value="Glyoxalase/Bleomycin resistance protein/Dihydroxybiphenyl dioxygenase"/>
    <property type="match status" value="1"/>
</dbReference>
<dbReference type="InterPro" id="IPR004360">
    <property type="entry name" value="Glyas_Fos-R_dOase_dom"/>
</dbReference>
<evidence type="ECO:0000313" key="4">
    <source>
        <dbReference type="Proteomes" id="UP000426246"/>
    </source>
</evidence>
<dbReference type="InterPro" id="IPR000468">
    <property type="entry name" value="Barstar"/>
</dbReference>
<dbReference type="Pfam" id="PF01337">
    <property type="entry name" value="Barstar"/>
    <property type="match status" value="1"/>
</dbReference>
<dbReference type="KEGG" id="ppsc:EHS13_25885"/>
<name>A0A6B8RNY8_9BACL</name>
<evidence type="ECO:0000313" key="3">
    <source>
        <dbReference type="EMBL" id="QGQ98071.1"/>
    </source>
</evidence>
<keyword evidence="4" id="KW-1185">Reference proteome</keyword>
<gene>
    <name evidence="3" type="ORF">EHS13_25885</name>
</gene>
<dbReference type="Pfam" id="PF00903">
    <property type="entry name" value="Glyoxalase"/>
    <property type="match status" value="1"/>
</dbReference>
<dbReference type="InterPro" id="IPR037523">
    <property type="entry name" value="VOC_core"/>
</dbReference>
<evidence type="ECO:0000256" key="1">
    <source>
        <dbReference type="ARBA" id="ARBA00006845"/>
    </source>
</evidence>
<organism evidence="3 4">
    <name type="scientific">Paenibacillus psychroresistens</name>
    <dbReference type="NCBI Taxonomy" id="1778678"/>
    <lineage>
        <taxon>Bacteria</taxon>
        <taxon>Bacillati</taxon>
        <taxon>Bacillota</taxon>
        <taxon>Bacilli</taxon>
        <taxon>Bacillales</taxon>
        <taxon>Paenibacillaceae</taxon>
        <taxon>Paenibacillus</taxon>
    </lineage>
</organism>
<protein>
    <recommendedName>
        <fullName evidence="2">VOC domain-containing protein</fullName>
    </recommendedName>
</protein>
<feature type="domain" description="VOC" evidence="2">
    <location>
        <begin position="26"/>
        <end position="127"/>
    </location>
</feature>
<sequence>MAKNVLVDNGVAEKLKFKKEVPMIKGVACVFIHVKDVQESKKWYLDNLGINFDQDTTNCGEINLGLWPYPDPVPSAQPLFVLETPRLSETYRIMKANGVQVDDAINWDCWYFNFKDPDGHVLTMWQRDEFVVLNFGGVGSSEDLHKLIKSKLYLKGSYRYDWESFSEILLSCTNISQRKFIIDEWESFQSRLPDEAKMFLELILKHNARFPTHQWTVELREK</sequence>
<evidence type="ECO:0000259" key="2">
    <source>
        <dbReference type="PROSITE" id="PS51819"/>
    </source>
</evidence>
<reference evidence="4" key="1">
    <citation type="submission" date="2018-11" db="EMBL/GenBank/DDBJ databases">
        <title>Complete genome sequence of Paenibacillus sp. ML311-T8.</title>
        <authorList>
            <person name="Nam Y.-D."/>
            <person name="Kang J."/>
            <person name="Chung W.-H."/>
            <person name="Park Y.S."/>
        </authorList>
    </citation>
    <scope>NUCLEOTIDE SEQUENCE [LARGE SCALE GENOMIC DNA]</scope>
    <source>
        <strain evidence="4">ML311-T8</strain>
    </source>
</reference>
<dbReference type="InterPro" id="IPR035905">
    <property type="entry name" value="Barstar-like_sf"/>
</dbReference>